<evidence type="ECO:0000313" key="2">
    <source>
        <dbReference type="Proteomes" id="UP000717328"/>
    </source>
</evidence>
<dbReference type="PANTHER" id="PTHR47345">
    <property type="entry name" value="CUT9-INTERACTING PROTEIN SCN1"/>
    <property type="match status" value="1"/>
</dbReference>
<dbReference type="SUPFAM" id="SSF51556">
    <property type="entry name" value="Metallo-dependent hydrolases"/>
    <property type="match status" value="1"/>
</dbReference>
<keyword evidence="2" id="KW-1185">Reference proteome</keyword>
<dbReference type="EMBL" id="JABCKI010000126">
    <property type="protein sequence ID" value="KAG5652440.1"/>
    <property type="molecule type" value="Genomic_DNA"/>
</dbReference>
<dbReference type="AlphaFoldDB" id="A0A9P7KL85"/>
<dbReference type="Pfam" id="PF01026">
    <property type="entry name" value="TatD_DNase"/>
    <property type="match status" value="1"/>
</dbReference>
<evidence type="ECO:0000313" key="1">
    <source>
        <dbReference type="EMBL" id="KAG5652440.1"/>
    </source>
</evidence>
<protein>
    <recommendedName>
        <fullName evidence="3">TatD DNase family Scn1</fullName>
    </recommendedName>
</protein>
<evidence type="ECO:0008006" key="3">
    <source>
        <dbReference type="Google" id="ProtNLM"/>
    </source>
</evidence>
<dbReference type="OrthoDB" id="413993at2759"/>
<dbReference type="Proteomes" id="UP000717328">
    <property type="component" value="Unassembled WGS sequence"/>
</dbReference>
<gene>
    <name evidence="1" type="ORF">H0H81_004984</name>
</gene>
<dbReference type="PANTHER" id="PTHR47345:SF1">
    <property type="entry name" value="CUT9-INTERACTING PROTEIN SCN1"/>
    <property type="match status" value="1"/>
</dbReference>
<accession>A0A9P7KL85</accession>
<dbReference type="Gene3D" id="3.20.20.140">
    <property type="entry name" value="Metal-dependent hydrolases"/>
    <property type="match status" value="1"/>
</dbReference>
<reference evidence="1" key="2">
    <citation type="submission" date="2021-10" db="EMBL/GenBank/DDBJ databases">
        <title>Phylogenomics reveals ancestral predisposition of the termite-cultivated fungus Termitomyces towards a domesticated lifestyle.</title>
        <authorList>
            <person name="Auxier B."/>
            <person name="Grum-Grzhimaylo A."/>
            <person name="Cardenas M.E."/>
            <person name="Lodge J.D."/>
            <person name="Laessoe T."/>
            <person name="Pedersen O."/>
            <person name="Smith M.E."/>
            <person name="Kuyper T.W."/>
            <person name="Franco-Molano E.A."/>
            <person name="Baroni T.J."/>
            <person name="Aanen D.K."/>
        </authorList>
    </citation>
    <scope>NUCLEOTIDE SEQUENCE</scope>
    <source>
        <strain evidence="1">D49</strain>
    </source>
</reference>
<dbReference type="InterPro" id="IPR032466">
    <property type="entry name" value="Metal_Hydrolase"/>
</dbReference>
<dbReference type="InterPro" id="IPR053044">
    <property type="entry name" value="Metallo-hydrolase/TatD-type"/>
</dbReference>
<reference evidence="1" key="1">
    <citation type="submission" date="2021-02" db="EMBL/GenBank/DDBJ databases">
        <authorList>
            <person name="Nieuwenhuis M."/>
            <person name="Van De Peppel L.J.J."/>
        </authorList>
    </citation>
    <scope>NUCLEOTIDE SEQUENCE</scope>
    <source>
        <strain evidence="1">D49</strain>
    </source>
</reference>
<dbReference type="GO" id="GO:0016788">
    <property type="term" value="F:hydrolase activity, acting on ester bonds"/>
    <property type="evidence" value="ECO:0007669"/>
    <property type="project" value="InterPro"/>
</dbReference>
<dbReference type="InterPro" id="IPR001130">
    <property type="entry name" value="TatD-like"/>
</dbReference>
<name>A0A9P7KL85_9AGAR</name>
<proteinExistence type="predicted"/>
<sequence>MADLPPQSVLEHIVDVHCHPTDAPSISPTSMEQLKITICAMSTMESDQHLVRALALAYPSKVVPCFGYHPWFTHRISLHNPLHATSKDDHYRSLFLGHSSVSAADHIAIYEKLAPELPVPVSLAHVLSELRRNLEAFPGAMLGEVGLDRVFRVPFDYHAARRQLTPFTVPLEHQLAVLEAQLDIAVELGRNISMHGVKSQAATLALLARMKAKHGGKWSRINIDLHSCGLSPETWRDIEVRVPLSIGVAVFQGVLGRKSTQTCFCRLLVESDFNDVDRCTERTWEMIKIVAEVKGWPLETKWVEDLPEKDWGTVRRLEKNWLAFKSDVKVAALNPQTGTQ</sequence>
<comment type="caution">
    <text evidence="1">The sequence shown here is derived from an EMBL/GenBank/DDBJ whole genome shotgun (WGS) entry which is preliminary data.</text>
</comment>
<organism evidence="1 2">
    <name type="scientific">Sphagnurus paluster</name>
    <dbReference type="NCBI Taxonomy" id="117069"/>
    <lineage>
        <taxon>Eukaryota</taxon>
        <taxon>Fungi</taxon>
        <taxon>Dikarya</taxon>
        <taxon>Basidiomycota</taxon>
        <taxon>Agaricomycotina</taxon>
        <taxon>Agaricomycetes</taxon>
        <taxon>Agaricomycetidae</taxon>
        <taxon>Agaricales</taxon>
        <taxon>Tricholomatineae</taxon>
        <taxon>Lyophyllaceae</taxon>
        <taxon>Sphagnurus</taxon>
    </lineage>
</organism>